<protein>
    <submittedName>
        <fullName evidence="1">MFS general substrate transporter</fullName>
    </submittedName>
</protein>
<evidence type="ECO:0000313" key="1">
    <source>
        <dbReference type="EMBL" id="KAI4859931.1"/>
    </source>
</evidence>
<keyword evidence="2" id="KW-1185">Reference proteome</keyword>
<evidence type="ECO:0000313" key="2">
    <source>
        <dbReference type="Proteomes" id="UP001497700"/>
    </source>
</evidence>
<reference evidence="1 2" key="1">
    <citation type="journal article" date="2022" name="New Phytol.">
        <title>Ecological generalism drives hyperdiversity of secondary metabolite gene clusters in xylarialean endophytes.</title>
        <authorList>
            <person name="Franco M.E.E."/>
            <person name="Wisecaver J.H."/>
            <person name="Arnold A.E."/>
            <person name="Ju Y.M."/>
            <person name="Slot J.C."/>
            <person name="Ahrendt S."/>
            <person name="Moore L.P."/>
            <person name="Eastman K.E."/>
            <person name="Scott K."/>
            <person name="Konkel Z."/>
            <person name="Mondo S.J."/>
            <person name="Kuo A."/>
            <person name="Hayes R.D."/>
            <person name="Haridas S."/>
            <person name="Andreopoulos B."/>
            <person name="Riley R."/>
            <person name="LaButti K."/>
            <person name="Pangilinan J."/>
            <person name="Lipzen A."/>
            <person name="Amirebrahimi M."/>
            <person name="Yan J."/>
            <person name="Adam C."/>
            <person name="Keymanesh K."/>
            <person name="Ng V."/>
            <person name="Louie K."/>
            <person name="Northen T."/>
            <person name="Drula E."/>
            <person name="Henrissat B."/>
            <person name="Hsieh H.M."/>
            <person name="Youens-Clark K."/>
            <person name="Lutzoni F."/>
            <person name="Miadlikowska J."/>
            <person name="Eastwood D.C."/>
            <person name="Hamelin R.C."/>
            <person name="Grigoriev I.V."/>
            <person name="U'Ren J.M."/>
        </authorList>
    </citation>
    <scope>NUCLEOTIDE SEQUENCE [LARGE SCALE GENOMIC DNA]</scope>
    <source>
        <strain evidence="1 2">CBS 119005</strain>
    </source>
</reference>
<organism evidence="1 2">
    <name type="scientific">Hypoxylon rubiginosum</name>
    <dbReference type="NCBI Taxonomy" id="110542"/>
    <lineage>
        <taxon>Eukaryota</taxon>
        <taxon>Fungi</taxon>
        <taxon>Dikarya</taxon>
        <taxon>Ascomycota</taxon>
        <taxon>Pezizomycotina</taxon>
        <taxon>Sordariomycetes</taxon>
        <taxon>Xylariomycetidae</taxon>
        <taxon>Xylariales</taxon>
        <taxon>Hypoxylaceae</taxon>
        <taxon>Hypoxylon</taxon>
    </lineage>
</organism>
<proteinExistence type="predicted"/>
<comment type="caution">
    <text evidence="1">The sequence shown here is derived from an EMBL/GenBank/DDBJ whole genome shotgun (WGS) entry which is preliminary data.</text>
</comment>
<gene>
    <name evidence="1" type="ORF">F4820DRAFT_132547</name>
</gene>
<accession>A0ACB9YLE1</accession>
<dbReference type="Proteomes" id="UP001497700">
    <property type="component" value="Unassembled WGS sequence"/>
</dbReference>
<sequence>MEPKNVLSREREAQRPHLTDAAADIHLEILVPESRSESKKPFSFYMSILSLWLAAIITSWDSTCLAIALPAITSQLHGTTLESFWANISFILGVTIAQPIYVSTSNVLGRKQPLYASFALFAAGSVVFAVAGSMGLLIAGRLVQGLGAGGLDVLEEIILTDITNLKERPRYLAMIASAIALGSISGPFIGAAFSELVDWRWIGWINLPIVGLSFLLAFFFLRLRSIDMTFKAKIRQLDWIGMLLFTIGAPAVALPLSWADTLYPWASWQTLVPLLIGCLVLFAFGVYEKKVKPAEAMMPYSKFANSTSVMCLVTGFIHGLLLYTTLSYVPLFFQAVFLETPLEAAKSILPCCCFTVAFSFIAPMVIEFTRRYRVLLWLGWMATTLFLGLWYLVNQATSWAEVYVFQSILGVGLGIVFTATQVPIQASVSDVNDTGTVVGMLVVFRLFGALVGLSASSTAFNAVFQKSIDSLGALPEEVKILEDASQAISFIPALRELNTTVEVMNDILRAYEEPFQAVWIIMTCFSGVGFLASIFIKEYSLESEDIGRQGLESS</sequence>
<dbReference type="EMBL" id="MU393607">
    <property type="protein sequence ID" value="KAI4859931.1"/>
    <property type="molecule type" value="Genomic_DNA"/>
</dbReference>
<name>A0ACB9YLE1_9PEZI</name>